<evidence type="ECO:0000313" key="3">
    <source>
        <dbReference type="Proteomes" id="UP001595803"/>
    </source>
</evidence>
<dbReference type="Proteomes" id="UP001595803">
    <property type="component" value="Unassembled WGS sequence"/>
</dbReference>
<dbReference type="GO" id="GO:0004497">
    <property type="term" value="F:monooxygenase activity"/>
    <property type="evidence" value="ECO:0007669"/>
    <property type="project" value="UniProtKB-KW"/>
</dbReference>
<evidence type="ECO:0000259" key="1">
    <source>
        <dbReference type="Pfam" id="PF03992"/>
    </source>
</evidence>
<keyword evidence="2" id="KW-0560">Oxidoreductase</keyword>
<dbReference type="RefSeq" id="WP_295816974.1">
    <property type="nucleotide sequence ID" value="NZ_JBHRZG010000008.1"/>
</dbReference>
<protein>
    <submittedName>
        <fullName evidence="2">Antibiotic biosynthesis monooxygenase family protein</fullName>
        <ecNumber evidence="2">1.14.-.-</ecNumber>
    </submittedName>
</protein>
<dbReference type="EMBL" id="JBHRZG010000008">
    <property type="protein sequence ID" value="MFC3832719.1"/>
    <property type="molecule type" value="Genomic_DNA"/>
</dbReference>
<evidence type="ECO:0000313" key="2">
    <source>
        <dbReference type="EMBL" id="MFC3832719.1"/>
    </source>
</evidence>
<gene>
    <name evidence="2" type="ORF">ACFOSB_07605</name>
</gene>
<organism evidence="2 3">
    <name type="scientific">Deinococcus rufus</name>
    <dbReference type="NCBI Taxonomy" id="2136097"/>
    <lineage>
        <taxon>Bacteria</taxon>
        <taxon>Thermotogati</taxon>
        <taxon>Deinococcota</taxon>
        <taxon>Deinococci</taxon>
        <taxon>Deinococcales</taxon>
        <taxon>Deinococcaceae</taxon>
        <taxon>Deinococcus</taxon>
    </lineage>
</organism>
<name>A0ABV7Z9D2_9DEIO</name>
<reference evidence="3" key="1">
    <citation type="journal article" date="2019" name="Int. J. Syst. Evol. Microbiol.">
        <title>The Global Catalogue of Microorganisms (GCM) 10K type strain sequencing project: providing services to taxonomists for standard genome sequencing and annotation.</title>
        <authorList>
            <consortium name="The Broad Institute Genomics Platform"/>
            <consortium name="The Broad Institute Genome Sequencing Center for Infectious Disease"/>
            <person name="Wu L."/>
            <person name="Ma J."/>
        </authorList>
    </citation>
    <scope>NUCLEOTIDE SEQUENCE [LARGE SCALE GENOMIC DNA]</scope>
    <source>
        <strain evidence="3">CCTCC AB 2017081</strain>
    </source>
</reference>
<dbReference type="EC" id="1.14.-.-" evidence="2"/>
<keyword evidence="2" id="KW-0503">Monooxygenase</keyword>
<sequence length="77" mass="8716">MASHVHYVEGRGDDALATLRRFLTTLPRQPGFVSAELLWSEEQPGLYLVMSRWDRPASGLDVPDGVRGWAFETVDER</sequence>
<accession>A0ABV7Z9D2</accession>
<dbReference type="Gene3D" id="3.30.70.100">
    <property type="match status" value="1"/>
</dbReference>
<comment type="caution">
    <text evidence="2">The sequence shown here is derived from an EMBL/GenBank/DDBJ whole genome shotgun (WGS) entry which is preliminary data.</text>
</comment>
<dbReference type="SUPFAM" id="SSF54909">
    <property type="entry name" value="Dimeric alpha+beta barrel"/>
    <property type="match status" value="1"/>
</dbReference>
<dbReference type="Pfam" id="PF03992">
    <property type="entry name" value="ABM"/>
    <property type="match status" value="1"/>
</dbReference>
<keyword evidence="3" id="KW-1185">Reference proteome</keyword>
<dbReference type="InterPro" id="IPR007138">
    <property type="entry name" value="ABM_dom"/>
</dbReference>
<dbReference type="InterPro" id="IPR011008">
    <property type="entry name" value="Dimeric_a/b-barrel"/>
</dbReference>
<proteinExistence type="predicted"/>
<feature type="domain" description="ABM" evidence="1">
    <location>
        <begin position="9"/>
        <end position="54"/>
    </location>
</feature>